<name>A0A6A4A499_9STRA</name>
<feature type="region of interest" description="Disordered" evidence="1">
    <location>
        <begin position="1"/>
        <end position="82"/>
    </location>
</feature>
<feature type="compositionally biased region" description="Low complexity" evidence="1">
    <location>
        <begin position="38"/>
        <end position="51"/>
    </location>
</feature>
<organism evidence="3 4">
    <name type="scientific">Phytophthora fragariae</name>
    <dbReference type="NCBI Taxonomy" id="53985"/>
    <lineage>
        <taxon>Eukaryota</taxon>
        <taxon>Sar</taxon>
        <taxon>Stramenopiles</taxon>
        <taxon>Oomycota</taxon>
        <taxon>Peronosporomycetes</taxon>
        <taxon>Peronosporales</taxon>
        <taxon>Peronosporaceae</taxon>
        <taxon>Phytophthora</taxon>
    </lineage>
</organism>
<dbReference type="AlphaFoldDB" id="A0A6A4A499"/>
<sequence>MATSVSRPSGSLPVGCDTVATPTDVSTISTHTAGKAPSRGSSRSSSTDTTDPIAVTAITDSTPEEIVPQCVTERYESSNRSQ</sequence>
<comment type="caution">
    <text evidence="3">The sequence shown here is derived from an EMBL/GenBank/DDBJ whole genome shotgun (WGS) entry which is preliminary data.</text>
</comment>
<feature type="compositionally biased region" description="Polar residues" evidence="1">
    <location>
        <begin position="20"/>
        <end position="32"/>
    </location>
</feature>
<evidence type="ECO:0000313" key="2">
    <source>
        <dbReference type="EMBL" id="KAE9081966.1"/>
    </source>
</evidence>
<protein>
    <submittedName>
        <fullName evidence="3">Uncharacterized protein</fullName>
    </submittedName>
</protein>
<dbReference type="Proteomes" id="UP000440367">
    <property type="component" value="Unassembled WGS sequence"/>
</dbReference>
<dbReference type="EMBL" id="QXFX01002004">
    <property type="protein sequence ID" value="KAE9081966.1"/>
    <property type="molecule type" value="Genomic_DNA"/>
</dbReference>
<feature type="compositionally biased region" description="Basic and acidic residues" evidence="1">
    <location>
        <begin position="73"/>
        <end position="82"/>
    </location>
</feature>
<proteinExistence type="predicted"/>
<gene>
    <name evidence="3" type="ORF">PF002_g4346</name>
    <name evidence="2" type="ORF">PF010_g21777</name>
</gene>
<accession>A0A6A4A499</accession>
<evidence type="ECO:0000313" key="5">
    <source>
        <dbReference type="Proteomes" id="UP000488956"/>
    </source>
</evidence>
<evidence type="ECO:0000313" key="4">
    <source>
        <dbReference type="Proteomes" id="UP000440367"/>
    </source>
</evidence>
<dbReference type="EMBL" id="QXGD01000134">
    <property type="protein sequence ID" value="KAE9251316.1"/>
    <property type="molecule type" value="Genomic_DNA"/>
</dbReference>
<evidence type="ECO:0000313" key="3">
    <source>
        <dbReference type="EMBL" id="KAE9251316.1"/>
    </source>
</evidence>
<reference evidence="3 4" key="1">
    <citation type="submission" date="2018-08" db="EMBL/GenBank/DDBJ databases">
        <title>Genomic investigation of the strawberry pathogen Phytophthora fragariae indicates pathogenicity is determined by transcriptional variation in three key races.</title>
        <authorList>
            <person name="Adams T.M."/>
            <person name="Armitage A.D."/>
            <person name="Sobczyk M.K."/>
            <person name="Bates H.J."/>
            <person name="Dunwell J.M."/>
            <person name="Nellist C.F."/>
            <person name="Harrison R.J."/>
        </authorList>
    </citation>
    <scope>NUCLEOTIDE SEQUENCE [LARGE SCALE GENOMIC DNA]</scope>
    <source>
        <strain evidence="3 4">BC-1</strain>
        <strain evidence="2 5">ONT-3</strain>
    </source>
</reference>
<dbReference type="Proteomes" id="UP000488956">
    <property type="component" value="Unassembled WGS sequence"/>
</dbReference>
<evidence type="ECO:0000256" key="1">
    <source>
        <dbReference type="SAM" id="MobiDB-lite"/>
    </source>
</evidence>